<feature type="chain" id="PRO_5046542145" evidence="2">
    <location>
        <begin position="25"/>
        <end position="383"/>
    </location>
</feature>
<dbReference type="PANTHER" id="PTHR43283">
    <property type="entry name" value="BETA-LACTAMASE-RELATED"/>
    <property type="match status" value="1"/>
</dbReference>
<gene>
    <name evidence="4" type="ORF">INT08_10675</name>
</gene>
<dbReference type="SUPFAM" id="SSF56601">
    <property type="entry name" value="beta-lactamase/transpeptidase-like"/>
    <property type="match status" value="1"/>
</dbReference>
<protein>
    <submittedName>
        <fullName evidence="4">Beta-lactamase family protein</fullName>
    </submittedName>
</protein>
<keyword evidence="5" id="KW-1185">Reference proteome</keyword>
<dbReference type="Proteomes" id="UP000619838">
    <property type="component" value="Unassembled WGS sequence"/>
</dbReference>
<name>A0ABR9XUN7_9CHLB</name>
<organism evidence="4 5">
    <name type="scientific">Prosthecochloris ethylica</name>
    <dbReference type="NCBI Taxonomy" id="2743976"/>
    <lineage>
        <taxon>Bacteria</taxon>
        <taxon>Pseudomonadati</taxon>
        <taxon>Chlorobiota</taxon>
        <taxon>Chlorobiia</taxon>
        <taxon>Chlorobiales</taxon>
        <taxon>Chlorobiaceae</taxon>
        <taxon>Prosthecochloris</taxon>
    </lineage>
</organism>
<evidence type="ECO:0000259" key="3">
    <source>
        <dbReference type="Pfam" id="PF00144"/>
    </source>
</evidence>
<accession>A0ABR9XUN7</accession>
<feature type="domain" description="Beta-lactamase-related" evidence="3">
    <location>
        <begin position="36"/>
        <end position="359"/>
    </location>
</feature>
<dbReference type="EMBL" id="JADGII010000031">
    <property type="protein sequence ID" value="MBF0637633.1"/>
    <property type="molecule type" value="Genomic_DNA"/>
</dbReference>
<dbReference type="PANTHER" id="PTHR43283:SF11">
    <property type="entry name" value="BETA-LACTAMASE-RELATED DOMAIN-CONTAINING PROTEIN"/>
    <property type="match status" value="1"/>
</dbReference>
<feature type="signal peptide" evidence="2">
    <location>
        <begin position="1"/>
        <end position="24"/>
    </location>
</feature>
<dbReference type="InterPro" id="IPR001466">
    <property type="entry name" value="Beta-lactam-related"/>
</dbReference>
<dbReference type="InterPro" id="IPR012338">
    <property type="entry name" value="Beta-lactam/transpept-like"/>
</dbReference>
<dbReference type="Pfam" id="PF00144">
    <property type="entry name" value="Beta-lactamase"/>
    <property type="match status" value="1"/>
</dbReference>
<keyword evidence="1" id="KW-0378">Hydrolase</keyword>
<comment type="caution">
    <text evidence="4">The sequence shown here is derived from an EMBL/GenBank/DDBJ whole genome shotgun (WGS) entry which is preliminary data.</text>
</comment>
<dbReference type="RefSeq" id="WP_175187637.1">
    <property type="nucleotide sequence ID" value="NZ_JABVZQ010000014.1"/>
</dbReference>
<dbReference type="InterPro" id="IPR050789">
    <property type="entry name" value="Diverse_Enzym_Activities"/>
</dbReference>
<sequence length="383" mass="42714">MRHLIVICTLLIFTLPAAVRGAGAGVPDFTPVENLVNRSISERVFPSASIAVIHQGRVIFHRAFGRLTYDPASPEATTGTIYDIASLTKPVVTTSITMQLVERDSLDLDAPVSRYLPSFGSNGKQDVTVRQLLQHTSGLRAHRFFIKTCTTPQEVYQAIDTDTLITRPGTRTRYSDLGFITLGRVIKRITGNSLEKNFDTRFRRPLAMHNTMFTPPTELSMAIAPTEQDTSWTLRTPRPLVHDHNTALLGGIAGHAGLFSTTRDLIIFTSMMLNEGRYGTRTFFSPETLATFTRRYDNDRGLGWDLRSIDTPSSAGDHLSPSTYGHLGFTGTSIWIDPEQDIAIITLTNRVHPTSSNKKIRAFRPRLHNTIMECIESQKEKNP</sequence>
<evidence type="ECO:0000313" key="4">
    <source>
        <dbReference type="EMBL" id="MBF0637633.1"/>
    </source>
</evidence>
<keyword evidence="2" id="KW-0732">Signal</keyword>
<evidence type="ECO:0000256" key="2">
    <source>
        <dbReference type="SAM" id="SignalP"/>
    </source>
</evidence>
<evidence type="ECO:0000256" key="1">
    <source>
        <dbReference type="ARBA" id="ARBA00022801"/>
    </source>
</evidence>
<dbReference type="Gene3D" id="3.40.710.10">
    <property type="entry name" value="DD-peptidase/beta-lactamase superfamily"/>
    <property type="match status" value="1"/>
</dbReference>
<reference evidence="4 5" key="1">
    <citation type="journal article" date="2020" name="Microorganisms">
        <title>Simultaneous Genome Sequencing of Prosthecochloris ethylica and Desulfuromonas acetoxidans within a Syntrophic Mixture Reveals Unique Pili and Protein Interactions.</title>
        <authorList>
            <person name="Kyndt J.A."/>
            <person name="Van Beeumen J.J."/>
            <person name="Meyer T.E."/>
        </authorList>
    </citation>
    <scope>NUCLEOTIDE SEQUENCE [LARGE SCALE GENOMIC DNA]</scope>
    <source>
        <strain evidence="4 5">N3</strain>
    </source>
</reference>
<proteinExistence type="predicted"/>
<evidence type="ECO:0000313" key="5">
    <source>
        <dbReference type="Proteomes" id="UP000619838"/>
    </source>
</evidence>